<proteinExistence type="predicted"/>
<dbReference type="AlphaFoldDB" id="A0A2G9GEG4"/>
<dbReference type="PANTHER" id="PTHR10218:SF222">
    <property type="entry name" value="EXTRA-LARGE GUANINE NUCLEOTIDE-BINDING PROTEIN 1"/>
    <property type="match status" value="1"/>
</dbReference>
<dbReference type="Pfam" id="PF00503">
    <property type="entry name" value="G-alpha"/>
    <property type="match status" value="1"/>
</dbReference>
<dbReference type="GO" id="GO:0003924">
    <property type="term" value="F:GTPase activity"/>
    <property type="evidence" value="ECO:0007669"/>
    <property type="project" value="InterPro"/>
</dbReference>
<dbReference type="EMBL" id="NKXS01005439">
    <property type="protein sequence ID" value="PIN03674.1"/>
    <property type="molecule type" value="Genomic_DNA"/>
</dbReference>
<evidence type="ECO:0000313" key="6">
    <source>
        <dbReference type="EMBL" id="PIN03674.1"/>
    </source>
</evidence>
<dbReference type="InterPro" id="IPR011025">
    <property type="entry name" value="GproteinA_insert"/>
</dbReference>
<dbReference type="GO" id="GO:0007188">
    <property type="term" value="P:adenylate cyclase-modulating G protein-coupled receptor signaling pathway"/>
    <property type="evidence" value="ECO:0007669"/>
    <property type="project" value="TreeGrafter"/>
</dbReference>
<feature type="binding site" evidence="5">
    <location>
        <position position="277"/>
    </location>
    <ligand>
        <name>Mg(2+)</name>
        <dbReference type="ChEBI" id="CHEBI:18420"/>
    </ligand>
</feature>
<dbReference type="GO" id="GO:0005834">
    <property type="term" value="C:heterotrimeric G-protein complex"/>
    <property type="evidence" value="ECO:0007669"/>
    <property type="project" value="TreeGrafter"/>
</dbReference>
<keyword evidence="4" id="KW-0807">Transducer</keyword>
<evidence type="ECO:0000256" key="4">
    <source>
        <dbReference type="ARBA" id="ARBA00023224"/>
    </source>
</evidence>
<comment type="caution">
    <text evidence="6">The sequence shown here is derived from an EMBL/GenBank/DDBJ whole genome shotgun (WGS) entry which is preliminary data.</text>
</comment>
<dbReference type="GO" id="GO:0005737">
    <property type="term" value="C:cytoplasm"/>
    <property type="evidence" value="ECO:0007669"/>
    <property type="project" value="TreeGrafter"/>
</dbReference>
<dbReference type="PROSITE" id="PS51882">
    <property type="entry name" value="G_ALPHA"/>
    <property type="match status" value="1"/>
</dbReference>
<protein>
    <submittedName>
        <fullName evidence="6">G-protein alpha subunit (Small G protein superfamily)</fullName>
    </submittedName>
</protein>
<dbReference type="GO" id="GO:0046872">
    <property type="term" value="F:metal ion binding"/>
    <property type="evidence" value="ECO:0007669"/>
    <property type="project" value="UniProtKB-KW"/>
</dbReference>
<evidence type="ECO:0000313" key="7">
    <source>
        <dbReference type="Proteomes" id="UP000231279"/>
    </source>
</evidence>
<keyword evidence="5" id="KW-0460">Magnesium</keyword>
<dbReference type="OrthoDB" id="5817230at2759"/>
<evidence type="ECO:0000256" key="1">
    <source>
        <dbReference type="ARBA" id="ARBA00022723"/>
    </source>
</evidence>
<dbReference type="GO" id="GO:0001664">
    <property type="term" value="F:G protein-coupled receptor binding"/>
    <property type="evidence" value="ECO:0007669"/>
    <property type="project" value="TreeGrafter"/>
</dbReference>
<reference evidence="7" key="1">
    <citation type="journal article" date="2018" name="Gigascience">
        <title>Genome assembly of the Pink Ipe (Handroanthus impetiginosus, Bignoniaceae), a highly valued, ecologically keystone Neotropical timber forest tree.</title>
        <authorList>
            <person name="Silva-Junior O.B."/>
            <person name="Grattapaglia D."/>
            <person name="Novaes E."/>
            <person name="Collevatti R.G."/>
        </authorList>
    </citation>
    <scope>NUCLEOTIDE SEQUENCE [LARGE SCALE GENOMIC DNA]</scope>
    <source>
        <strain evidence="7">cv. UFG-1</strain>
    </source>
</reference>
<gene>
    <name evidence="6" type="ORF">CDL12_23799</name>
</gene>
<evidence type="ECO:0000256" key="5">
    <source>
        <dbReference type="PIRSR" id="PIRSR601019-2"/>
    </source>
</evidence>
<keyword evidence="3" id="KW-0342">GTP-binding</keyword>
<dbReference type="SMART" id="SM00275">
    <property type="entry name" value="G_alpha"/>
    <property type="match status" value="1"/>
</dbReference>
<dbReference type="GO" id="GO:0005525">
    <property type="term" value="F:GTP binding"/>
    <property type="evidence" value="ECO:0007669"/>
    <property type="project" value="UniProtKB-KW"/>
</dbReference>
<name>A0A2G9GEG4_9LAMI</name>
<dbReference type="Gene3D" id="3.40.50.300">
    <property type="entry name" value="P-loop containing nucleotide triphosphate hydrolases"/>
    <property type="match status" value="1"/>
</dbReference>
<dbReference type="Proteomes" id="UP000231279">
    <property type="component" value="Unassembled WGS sequence"/>
</dbReference>
<dbReference type="FunFam" id="3.40.50.300:FF:000692">
    <property type="entry name" value="Guanine nucleotide-binding protein subunit alpha"/>
    <property type="match status" value="1"/>
</dbReference>
<dbReference type="SUPFAM" id="SSF52540">
    <property type="entry name" value="P-loop containing nucleoside triphosphate hydrolases"/>
    <property type="match status" value="1"/>
</dbReference>
<sequence length="642" mass="74764">MSTIYDNWERLVAATLRREQLWQMFHAHSRTPSISSTASDSSSSSQLSDFPFEFSSSSSWYQQNSVPEIGVYGRRYNANDSEAKPRKAEKSQKIKELKELAPGDIFVNGKPLSNRELNMLLRCRYPPKKLRPGNYWYDKVSGFWGKQGQKPSQIISTHLDLGGLLERHASNGDTLVYINNREITKVELRVLQLDDGKLCPGTHLWMNEDGTYQEEGQYSMRGNIWGKMAMKLLWSIFSLPFPPKFSYTTGELFITNHLEQSAFQKILLIGYSGSGTSTIFKQAMFLYKTIPFLEHELEQIKLLIQSNIYRYIRVLLEGHEKFEEENLNESRERQLSDFADHASDRKIIHSFSPRLKAFSDWILKSVESGRMGVFSASFIEATAPFMEELLRSPAFQRMVIRRSESQRVNSFADYFLERAVHIFKPDYQPSHLDILYAEGFPSPLSYMDFSFPPPRDVEVDIGYLQDFMIRYQFIRLNAFGDNETSFEIFEDVRIVIFCVSLCDYDQFVTDENGSLVNKMIYHRQCFESKVTNPIFDQKGFLLLLTKYDLFEEKIEHVPLNQCDWFDDFHPVGKQGRIGEKGFYYISIKFKRLYTALTGRKLYVTKVNCLKQDSVDEALKYARNMLKWEEETSDCSYTYYSSG</sequence>
<dbReference type="GO" id="GO:0031683">
    <property type="term" value="F:G-protein beta/gamma-subunit complex binding"/>
    <property type="evidence" value="ECO:0007669"/>
    <property type="project" value="InterPro"/>
</dbReference>
<accession>A0A2G9GEG4</accession>
<evidence type="ECO:0000256" key="3">
    <source>
        <dbReference type="ARBA" id="ARBA00023134"/>
    </source>
</evidence>
<dbReference type="Gene3D" id="1.10.400.10">
    <property type="entry name" value="GI Alpha 1, domain 2-like"/>
    <property type="match status" value="1"/>
</dbReference>
<organism evidence="6 7">
    <name type="scientific">Handroanthus impetiginosus</name>
    <dbReference type="NCBI Taxonomy" id="429701"/>
    <lineage>
        <taxon>Eukaryota</taxon>
        <taxon>Viridiplantae</taxon>
        <taxon>Streptophyta</taxon>
        <taxon>Embryophyta</taxon>
        <taxon>Tracheophyta</taxon>
        <taxon>Spermatophyta</taxon>
        <taxon>Magnoliopsida</taxon>
        <taxon>eudicotyledons</taxon>
        <taxon>Gunneridae</taxon>
        <taxon>Pentapetalae</taxon>
        <taxon>asterids</taxon>
        <taxon>lamiids</taxon>
        <taxon>Lamiales</taxon>
        <taxon>Bignoniaceae</taxon>
        <taxon>Crescentiina</taxon>
        <taxon>Tabebuia alliance</taxon>
        <taxon>Handroanthus</taxon>
    </lineage>
</organism>
<evidence type="ECO:0000256" key="2">
    <source>
        <dbReference type="ARBA" id="ARBA00022741"/>
    </source>
</evidence>
<dbReference type="STRING" id="429701.A0A2G9GEG4"/>
<keyword evidence="1 5" id="KW-0479">Metal-binding</keyword>
<dbReference type="PRINTS" id="PR00318">
    <property type="entry name" value="GPROTEINA"/>
</dbReference>
<keyword evidence="2" id="KW-0547">Nucleotide-binding</keyword>
<dbReference type="SUPFAM" id="SSF47895">
    <property type="entry name" value="Transducin (alpha subunit), insertion domain"/>
    <property type="match status" value="1"/>
</dbReference>
<keyword evidence="7" id="KW-1185">Reference proteome</keyword>
<dbReference type="PANTHER" id="PTHR10218">
    <property type="entry name" value="GTP-BINDING PROTEIN ALPHA SUBUNIT"/>
    <property type="match status" value="1"/>
</dbReference>
<dbReference type="InterPro" id="IPR027417">
    <property type="entry name" value="P-loop_NTPase"/>
</dbReference>
<dbReference type="InterPro" id="IPR001019">
    <property type="entry name" value="Gprotein_alpha_su"/>
</dbReference>